<sequence length="100" mass="11617">MCSFCEPTNGKLASPQEKTQIVFWFAEHKSIITAKRMFRTVYKRNPPDAKSIKKWEKTFLETRSVQNRSGGNWSSLSDAHVEDVRQAFVRSPRKSIRKQA</sequence>
<dbReference type="OrthoDB" id="6628920at2759"/>
<name>A0A4Y2NDJ2_ARAVE</name>
<evidence type="ECO:0000313" key="2">
    <source>
        <dbReference type="Proteomes" id="UP000499080"/>
    </source>
</evidence>
<evidence type="ECO:0000313" key="1">
    <source>
        <dbReference type="EMBL" id="GBN37465.1"/>
    </source>
</evidence>
<protein>
    <submittedName>
        <fullName evidence="1">Uncharacterized protein</fullName>
    </submittedName>
</protein>
<dbReference type="Proteomes" id="UP000499080">
    <property type="component" value="Unassembled WGS sequence"/>
</dbReference>
<dbReference type="AlphaFoldDB" id="A0A4Y2NDJ2"/>
<organism evidence="1 2">
    <name type="scientific">Araneus ventricosus</name>
    <name type="common">Orbweaver spider</name>
    <name type="synonym">Epeira ventricosa</name>
    <dbReference type="NCBI Taxonomy" id="182803"/>
    <lineage>
        <taxon>Eukaryota</taxon>
        <taxon>Metazoa</taxon>
        <taxon>Ecdysozoa</taxon>
        <taxon>Arthropoda</taxon>
        <taxon>Chelicerata</taxon>
        <taxon>Arachnida</taxon>
        <taxon>Araneae</taxon>
        <taxon>Araneomorphae</taxon>
        <taxon>Entelegynae</taxon>
        <taxon>Araneoidea</taxon>
        <taxon>Araneidae</taxon>
        <taxon>Araneus</taxon>
    </lineage>
</organism>
<comment type="caution">
    <text evidence="1">The sequence shown here is derived from an EMBL/GenBank/DDBJ whole genome shotgun (WGS) entry which is preliminary data.</text>
</comment>
<dbReference type="EMBL" id="BGPR01009022">
    <property type="protein sequence ID" value="GBN37465.1"/>
    <property type="molecule type" value="Genomic_DNA"/>
</dbReference>
<proteinExistence type="predicted"/>
<reference evidence="1 2" key="1">
    <citation type="journal article" date="2019" name="Sci. Rep.">
        <title>Orb-weaving spider Araneus ventricosus genome elucidates the spidroin gene catalogue.</title>
        <authorList>
            <person name="Kono N."/>
            <person name="Nakamura H."/>
            <person name="Ohtoshi R."/>
            <person name="Moran D.A.P."/>
            <person name="Shinohara A."/>
            <person name="Yoshida Y."/>
            <person name="Fujiwara M."/>
            <person name="Mori M."/>
            <person name="Tomita M."/>
            <person name="Arakawa K."/>
        </authorList>
    </citation>
    <scope>NUCLEOTIDE SEQUENCE [LARGE SCALE GENOMIC DNA]</scope>
</reference>
<keyword evidence="2" id="KW-1185">Reference proteome</keyword>
<accession>A0A4Y2NDJ2</accession>
<gene>
    <name evidence="1" type="ORF">AVEN_88092_1</name>
</gene>